<gene>
    <name evidence="6" type="ORF">R1flu_012555</name>
</gene>
<comment type="subcellular location">
    <subcellularLocation>
        <location evidence="1">Chromosome</location>
    </subcellularLocation>
    <subcellularLocation>
        <location evidence="3">Nucleus</location>
    </subcellularLocation>
</comment>
<dbReference type="SUPFAM" id="SSF88697">
    <property type="entry name" value="PUA domain-like"/>
    <property type="match status" value="1"/>
</dbReference>
<keyword evidence="2 3" id="KW-0539">Nucleus</keyword>
<dbReference type="AlphaFoldDB" id="A0ABD1ZAY7"/>
<organism evidence="6 7">
    <name type="scientific">Riccia fluitans</name>
    <dbReference type="NCBI Taxonomy" id="41844"/>
    <lineage>
        <taxon>Eukaryota</taxon>
        <taxon>Viridiplantae</taxon>
        <taxon>Streptophyta</taxon>
        <taxon>Embryophyta</taxon>
        <taxon>Marchantiophyta</taxon>
        <taxon>Marchantiopsida</taxon>
        <taxon>Marchantiidae</taxon>
        <taxon>Marchantiales</taxon>
        <taxon>Ricciaceae</taxon>
        <taxon>Riccia</taxon>
    </lineage>
</organism>
<dbReference type="InterPro" id="IPR015947">
    <property type="entry name" value="PUA-like_sf"/>
</dbReference>
<evidence type="ECO:0000313" key="6">
    <source>
        <dbReference type="EMBL" id="KAL2644968.1"/>
    </source>
</evidence>
<sequence length="563" mass="64264">MEDYCPPHAKEPLMRKRKRMGEIYITLDELNRLKLKSSTSYTDAESDRSLTFQKDCPPNDSQHRPISKPSLHLQWHFDETHLDRRESAELMTAFNEVMKVLNEMNAFDDDLRGTASERSLVDSERTETKLESFQRFKQPMAKLTYSETGSGIYVKKVQLGEKNSKKGQRQNLKTYKNFDMKDKFQGDEDAYDNLTMDSKARKSKEREIVTGNMIHILDEDVTNAEVYKKRGELPLQANSCESSLLYGEEVRFHGTVRDLRGSTIYRVFSVDLRSSKQAFFQNSARVVSRPKDTNAPGYANTPLGKTRRQKLLAKHELVPVVDVDEVFSGPEWKCFDPRKRVKTILNQFQYLVRFYQSEAVDRADVAAGRYLMKKKFCFNDGRSVVGSIPGVEVGDMFKFRVELLILIVSRTSQAGIEYIPASLSGYVDKDGCPLSVAVSVVSSGGYKDDEDDGETLIYVGSGGDKNKVVRKLKSSRSADHVEKDQELIRGNLALKNSCDLGVPVRVIRGEKYYDEDIGTKRKGYRYDGLYDVLKCYYDVGSAGSKVWKFRLVKRKKQGFMLDP</sequence>
<keyword evidence="7" id="KW-1185">Reference proteome</keyword>
<dbReference type="Pfam" id="PF02182">
    <property type="entry name" value="SAD_SRA"/>
    <property type="match status" value="1"/>
</dbReference>
<dbReference type="PANTHER" id="PTHR45660">
    <property type="entry name" value="HISTONE-LYSINE N-METHYLTRANSFERASE SETMAR"/>
    <property type="match status" value="1"/>
</dbReference>
<dbReference type="InterPro" id="IPR051357">
    <property type="entry name" value="H3K9_HMTase_SUVAR3-9"/>
</dbReference>
<evidence type="ECO:0000256" key="3">
    <source>
        <dbReference type="PROSITE-ProRule" id="PRU00358"/>
    </source>
</evidence>
<protein>
    <recommendedName>
        <fullName evidence="5">YDG domain-containing protein</fullName>
    </recommendedName>
</protein>
<dbReference type="EMBL" id="JBHFFA010000002">
    <property type="protein sequence ID" value="KAL2644968.1"/>
    <property type="molecule type" value="Genomic_DNA"/>
</dbReference>
<dbReference type="PROSITE" id="PS51015">
    <property type="entry name" value="YDG"/>
    <property type="match status" value="1"/>
</dbReference>
<dbReference type="PANTHER" id="PTHR45660:SF13">
    <property type="entry name" value="HISTONE-LYSINE N-METHYLTRANSFERASE SETMAR"/>
    <property type="match status" value="1"/>
</dbReference>
<dbReference type="SMART" id="SM00466">
    <property type="entry name" value="SRA"/>
    <property type="match status" value="1"/>
</dbReference>
<name>A0ABD1ZAY7_9MARC</name>
<proteinExistence type="predicted"/>
<evidence type="ECO:0000256" key="4">
    <source>
        <dbReference type="SAM" id="MobiDB-lite"/>
    </source>
</evidence>
<accession>A0ABD1ZAY7</accession>
<dbReference type="GO" id="GO:0005634">
    <property type="term" value="C:nucleus"/>
    <property type="evidence" value="ECO:0007669"/>
    <property type="project" value="UniProtKB-SubCell"/>
</dbReference>
<evidence type="ECO:0000259" key="5">
    <source>
        <dbReference type="PROSITE" id="PS51015"/>
    </source>
</evidence>
<dbReference type="Proteomes" id="UP001605036">
    <property type="component" value="Unassembled WGS sequence"/>
</dbReference>
<dbReference type="GO" id="GO:0005694">
    <property type="term" value="C:chromosome"/>
    <property type="evidence" value="ECO:0007669"/>
    <property type="project" value="UniProtKB-SubCell"/>
</dbReference>
<feature type="region of interest" description="Disordered" evidence="4">
    <location>
        <begin position="46"/>
        <end position="67"/>
    </location>
</feature>
<dbReference type="InterPro" id="IPR003105">
    <property type="entry name" value="SRA_YDG"/>
</dbReference>
<evidence type="ECO:0000256" key="2">
    <source>
        <dbReference type="ARBA" id="ARBA00023242"/>
    </source>
</evidence>
<reference evidence="6 7" key="1">
    <citation type="submission" date="2024-09" db="EMBL/GenBank/DDBJ databases">
        <title>Chromosome-scale assembly of Riccia fluitans.</title>
        <authorList>
            <person name="Paukszto L."/>
            <person name="Sawicki J."/>
            <person name="Karawczyk K."/>
            <person name="Piernik-Szablinska J."/>
            <person name="Szczecinska M."/>
            <person name="Mazdziarz M."/>
        </authorList>
    </citation>
    <scope>NUCLEOTIDE SEQUENCE [LARGE SCALE GENOMIC DNA]</scope>
    <source>
        <strain evidence="6">Rf_01</strain>
        <tissue evidence="6">Aerial parts of the thallus</tissue>
    </source>
</reference>
<dbReference type="InterPro" id="IPR036987">
    <property type="entry name" value="SRA-YDG_sf"/>
</dbReference>
<evidence type="ECO:0000313" key="7">
    <source>
        <dbReference type="Proteomes" id="UP001605036"/>
    </source>
</evidence>
<feature type="domain" description="YDG" evidence="5">
    <location>
        <begin position="386"/>
        <end position="553"/>
    </location>
</feature>
<evidence type="ECO:0000256" key="1">
    <source>
        <dbReference type="ARBA" id="ARBA00004286"/>
    </source>
</evidence>
<comment type="caution">
    <text evidence="6">The sequence shown here is derived from an EMBL/GenBank/DDBJ whole genome shotgun (WGS) entry which is preliminary data.</text>
</comment>
<dbReference type="Gene3D" id="2.30.280.10">
    <property type="entry name" value="SRA-YDG"/>
    <property type="match status" value="1"/>
</dbReference>